<dbReference type="EMBL" id="JADBHS010000002">
    <property type="protein sequence ID" value="MBE2985857.1"/>
    <property type="molecule type" value="Genomic_DNA"/>
</dbReference>
<accession>A0ABD4JGZ1</accession>
<dbReference type="RefSeq" id="WP_336613311.1">
    <property type="nucleotide sequence ID" value="NZ_JADBHS010000002.1"/>
</dbReference>
<keyword evidence="1" id="KW-0812">Transmembrane</keyword>
<gene>
    <name evidence="2" type="ORF">CCAL12919_01725</name>
</gene>
<evidence type="ECO:0000313" key="2">
    <source>
        <dbReference type="EMBL" id="MBE2985857.1"/>
    </source>
</evidence>
<evidence type="ECO:0000256" key="1">
    <source>
        <dbReference type="SAM" id="Phobius"/>
    </source>
</evidence>
<proteinExistence type="predicted"/>
<sequence>MWYLSFIEREQNVDKSKKTFWPYAIVLSIIGCVIACTATIIISLDYPVEMDNYYFERHQNINSNINEILASQKEFKAKFDVSFNDTNKSMSRAEPLNIILTPKTAQIQQLKYDLLLTRPDTNKQNINLNATYHNGILSTQDVKFPVQGRWQLMAKISDLNTTAFYKFEFFVGK</sequence>
<keyword evidence="1" id="KW-0472">Membrane</keyword>
<name>A0ABD4JGZ1_9BACT</name>
<keyword evidence="1" id="KW-1133">Transmembrane helix</keyword>
<organism evidence="2 3">
    <name type="scientific">Campylobacter californiensis</name>
    <dbReference type="NCBI Taxonomy" id="1032243"/>
    <lineage>
        <taxon>Bacteria</taxon>
        <taxon>Pseudomonadati</taxon>
        <taxon>Campylobacterota</taxon>
        <taxon>Epsilonproteobacteria</taxon>
        <taxon>Campylobacterales</taxon>
        <taxon>Campylobacteraceae</taxon>
        <taxon>Campylobacter</taxon>
    </lineage>
</organism>
<evidence type="ECO:0000313" key="3">
    <source>
        <dbReference type="Proteomes" id="UP001318760"/>
    </source>
</evidence>
<feature type="transmembrane region" description="Helical" evidence="1">
    <location>
        <begin position="20"/>
        <end position="44"/>
    </location>
</feature>
<protein>
    <submittedName>
        <fullName evidence="2">FixH family protein</fullName>
    </submittedName>
</protein>
<dbReference type="InterPro" id="IPR008620">
    <property type="entry name" value="FixH"/>
</dbReference>
<dbReference type="AlphaFoldDB" id="A0ABD4JGZ1"/>
<dbReference type="Proteomes" id="UP001318760">
    <property type="component" value="Unassembled WGS sequence"/>
</dbReference>
<reference evidence="2 3" key="1">
    <citation type="submission" date="2020-10" db="EMBL/GenBank/DDBJ databases">
        <title>Campylobacter californiensis sp. nov. isolated from cattle and feral swine in California.</title>
        <authorList>
            <person name="Miller W.G."/>
        </authorList>
    </citation>
    <scope>NUCLEOTIDE SEQUENCE [LARGE SCALE GENOMIC DNA]</scope>
    <source>
        <strain evidence="2 3">RM12919</strain>
    </source>
</reference>
<comment type="caution">
    <text evidence="2">The sequence shown here is derived from an EMBL/GenBank/DDBJ whole genome shotgun (WGS) entry which is preliminary data.</text>
</comment>
<dbReference type="Pfam" id="PF05751">
    <property type="entry name" value="FixH"/>
    <property type="match status" value="1"/>
</dbReference>